<organism evidence="2 3">
    <name type="scientific">Lujinxingia vulgaris</name>
    <dbReference type="NCBI Taxonomy" id="2600176"/>
    <lineage>
        <taxon>Bacteria</taxon>
        <taxon>Deltaproteobacteria</taxon>
        <taxon>Bradymonadales</taxon>
        <taxon>Lujinxingiaceae</taxon>
        <taxon>Lujinxingia</taxon>
    </lineage>
</organism>
<dbReference type="RefSeq" id="WP_146974198.1">
    <property type="nucleotide sequence ID" value="NZ_VOSL01000043.1"/>
</dbReference>
<gene>
    <name evidence="2" type="ORF">FRC96_09215</name>
</gene>
<name>A0A5C6X956_9DELT</name>
<feature type="region of interest" description="Disordered" evidence="1">
    <location>
        <begin position="95"/>
        <end position="162"/>
    </location>
</feature>
<dbReference type="EMBL" id="VOSL01000043">
    <property type="protein sequence ID" value="TXD36885.1"/>
    <property type="molecule type" value="Genomic_DNA"/>
</dbReference>
<accession>A0A5C6X956</accession>
<sequence length="368" mass="39782">MRRLSLMVLLVALAFSALSSCTLIRYIDPPPPPGEEPDPKVVDVLVLVDLPRGSANLMAGYAGFMEMFEYALGEYNIATRQVAIAPLYRRQGDTPPLIYGRPSLTSTSGQNEVTPRNDGSNFREPTPGDEDTSEPRPEPDEEPTPDEPNIGEPRWDDIGGGPGQNFGLAETLLYYIGDDGQRHLDTRTEVPGENLAALGLDLDRATIFDPTGTITDSRAYFKEAADGFVVIYLTGTSRPCAHGDQACQLDGKNPAAYFSATDDANLASWLALPGPSGLSPARIFHMPVASAEEVSFDQFADRCLAEPNFPAGALDVMEPSENAYFGPFIDQLRADGGQGYNIDLCQALSSRSDRAALSAAAYLQRLLR</sequence>
<reference evidence="2 3" key="1">
    <citation type="submission" date="2019-08" db="EMBL/GenBank/DDBJ databases">
        <title>Bradymonadales sp. TMQ2.</title>
        <authorList>
            <person name="Liang Q."/>
        </authorList>
    </citation>
    <scope>NUCLEOTIDE SEQUENCE [LARGE SCALE GENOMIC DNA]</scope>
    <source>
        <strain evidence="2 3">TMQ2</strain>
    </source>
</reference>
<dbReference type="AlphaFoldDB" id="A0A5C6X956"/>
<dbReference type="PROSITE" id="PS51257">
    <property type="entry name" value="PROKAR_LIPOPROTEIN"/>
    <property type="match status" value="1"/>
</dbReference>
<dbReference type="OrthoDB" id="5496043at2"/>
<evidence type="ECO:0000256" key="1">
    <source>
        <dbReference type="SAM" id="MobiDB-lite"/>
    </source>
</evidence>
<proteinExistence type="predicted"/>
<protein>
    <submittedName>
        <fullName evidence="2">Uncharacterized protein</fullName>
    </submittedName>
</protein>
<evidence type="ECO:0000313" key="3">
    <source>
        <dbReference type="Proteomes" id="UP000321046"/>
    </source>
</evidence>
<comment type="caution">
    <text evidence="2">The sequence shown here is derived from an EMBL/GenBank/DDBJ whole genome shotgun (WGS) entry which is preliminary data.</text>
</comment>
<feature type="compositionally biased region" description="Polar residues" evidence="1">
    <location>
        <begin position="103"/>
        <end position="120"/>
    </location>
</feature>
<dbReference type="Proteomes" id="UP000321046">
    <property type="component" value="Unassembled WGS sequence"/>
</dbReference>
<evidence type="ECO:0000313" key="2">
    <source>
        <dbReference type="EMBL" id="TXD36885.1"/>
    </source>
</evidence>